<dbReference type="RefSeq" id="WP_251514387.1">
    <property type="nucleotide sequence ID" value="NZ_JAMBON010000016.1"/>
</dbReference>
<dbReference type="Proteomes" id="UP001597221">
    <property type="component" value="Unassembled WGS sequence"/>
</dbReference>
<evidence type="ECO:0000313" key="1">
    <source>
        <dbReference type="EMBL" id="MFD1609201.1"/>
    </source>
</evidence>
<evidence type="ECO:0008006" key="3">
    <source>
        <dbReference type="Google" id="ProtNLM"/>
    </source>
</evidence>
<gene>
    <name evidence="1" type="ORF">ACFSBH_16410</name>
</gene>
<protein>
    <recommendedName>
        <fullName evidence="3">DUF2846 domain-containing protein</fullName>
    </recommendedName>
</protein>
<keyword evidence="2" id="KW-1185">Reference proteome</keyword>
<accession>A0ABW4HVC6</accession>
<organism evidence="1 2">
    <name type="scientific">Oceanobacillus luteolus</name>
    <dbReference type="NCBI Taxonomy" id="1274358"/>
    <lineage>
        <taxon>Bacteria</taxon>
        <taxon>Bacillati</taxon>
        <taxon>Bacillota</taxon>
        <taxon>Bacilli</taxon>
        <taxon>Bacillales</taxon>
        <taxon>Bacillaceae</taxon>
        <taxon>Oceanobacillus</taxon>
    </lineage>
</organism>
<name>A0ABW4HVC6_9BACI</name>
<comment type="caution">
    <text evidence="1">The sequence shown here is derived from an EMBL/GenBank/DDBJ whole genome shotgun (WGS) entry which is preliminary data.</text>
</comment>
<evidence type="ECO:0000313" key="2">
    <source>
        <dbReference type="Proteomes" id="UP001597221"/>
    </source>
</evidence>
<dbReference type="EMBL" id="JBHUDE010000150">
    <property type="protein sequence ID" value="MFD1609201.1"/>
    <property type="molecule type" value="Genomic_DNA"/>
</dbReference>
<proteinExistence type="predicted"/>
<sequence>MIVIKREAAWTKKLRKYIVVLNDQEIGSFGENETFDYRIPPGSHTLYLKVDWCRSKKIQFEIQENEVLYFTCRGLSGFQALFPLWYITVKRNDYMRLEQVDNL</sequence>
<reference evidence="2" key="1">
    <citation type="journal article" date="2019" name="Int. J. Syst. Evol. Microbiol.">
        <title>The Global Catalogue of Microorganisms (GCM) 10K type strain sequencing project: providing services to taxonomists for standard genome sequencing and annotation.</title>
        <authorList>
            <consortium name="The Broad Institute Genomics Platform"/>
            <consortium name="The Broad Institute Genome Sequencing Center for Infectious Disease"/>
            <person name="Wu L."/>
            <person name="Ma J."/>
        </authorList>
    </citation>
    <scope>NUCLEOTIDE SEQUENCE [LARGE SCALE GENOMIC DNA]</scope>
    <source>
        <strain evidence="2">CGMCC 1.12376</strain>
    </source>
</reference>